<sequence length="112" mass="11484">MSAPSSAPPLPARVRVSRLPLPPAPSVEARLKSLFAAQLVTHHLADLKAGAVAVAGGKIIGAALRWPAGSADCPEVAELESGWRGRGIEAALRALLESEPDPDPANAQTAQP</sequence>
<dbReference type="RefSeq" id="WP_260560739.1">
    <property type="nucleotide sequence ID" value="NZ_BAABEC010000076.1"/>
</dbReference>
<evidence type="ECO:0000313" key="2">
    <source>
        <dbReference type="Proteomes" id="UP001060261"/>
    </source>
</evidence>
<name>A0ABY5YI27_9DEIO</name>
<proteinExistence type="predicted"/>
<keyword evidence="2" id="KW-1185">Reference proteome</keyword>
<dbReference type="Proteomes" id="UP001060261">
    <property type="component" value="Chromosome"/>
</dbReference>
<accession>A0ABY5YI27</accession>
<evidence type="ECO:0000313" key="1">
    <source>
        <dbReference type="EMBL" id="UWX64465.1"/>
    </source>
</evidence>
<protein>
    <recommendedName>
        <fullName evidence="3">N-acetyltransferase</fullName>
    </recommendedName>
</protein>
<reference evidence="1" key="1">
    <citation type="submission" date="2022-09" db="EMBL/GenBank/DDBJ databases">
        <title>genome sequence of Deinococcus rubellus.</title>
        <authorList>
            <person name="Srinivasan S."/>
        </authorList>
    </citation>
    <scope>NUCLEOTIDE SEQUENCE</scope>
    <source>
        <strain evidence="1">Ant6</strain>
    </source>
</reference>
<evidence type="ECO:0008006" key="3">
    <source>
        <dbReference type="Google" id="ProtNLM"/>
    </source>
</evidence>
<gene>
    <name evidence="1" type="ORF">N0D28_01995</name>
</gene>
<organism evidence="1 2">
    <name type="scientific">Deinococcus rubellus</name>
    <dbReference type="NCBI Taxonomy" id="1889240"/>
    <lineage>
        <taxon>Bacteria</taxon>
        <taxon>Thermotogati</taxon>
        <taxon>Deinococcota</taxon>
        <taxon>Deinococci</taxon>
        <taxon>Deinococcales</taxon>
        <taxon>Deinococcaceae</taxon>
        <taxon>Deinococcus</taxon>
    </lineage>
</organism>
<dbReference type="EMBL" id="CP104213">
    <property type="protein sequence ID" value="UWX64465.1"/>
    <property type="molecule type" value="Genomic_DNA"/>
</dbReference>